<feature type="region of interest" description="Disordered" evidence="1">
    <location>
        <begin position="336"/>
        <end position="476"/>
    </location>
</feature>
<feature type="region of interest" description="Disordered" evidence="1">
    <location>
        <begin position="1"/>
        <end position="34"/>
    </location>
</feature>
<reference evidence="2" key="1">
    <citation type="submission" date="2021-01" db="EMBL/GenBank/DDBJ databases">
        <authorList>
            <person name="Corre E."/>
            <person name="Pelletier E."/>
            <person name="Niang G."/>
            <person name="Scheremetjew M."/>
            <person name="Finn R."/>
            <person name="Kale V."/>
            <person name="Holt S."/>
            <person name="Cochrane G."/>
            <person name="Meng A."/>
            <person name="Brown T."/>
            <person name="Cohen L."/>
        </authorList>
    </citation>
    <scope>NUCLEOTIDE SEQUENCE</scope>
    <source>
        <strain evidence="2">CCMP1594</strain>
    </source>
</reference>
<dbReference type="AlphaFoldDB" id="A0A7S4FXI9"/>
<name>A0A7S4FXI9_9EUGL</name>
<feature type="region of interest" description="Disordered" evidence="1">
    <location>
        <begin position="256"/>
        <end position="278"/>
    </location>
</feature>
<feature type="compositionally biased region" description="Basic and acidic residues" evidence="1">
    <location>
        <begin position="438"/>
        <end position="455"/>
    </location>
</feature>
<sequence length="476" mass="52736">MSITESTDGESGDGDTTDRPKGKHVSVHTASPSDAYKRLSDVPYEDLFATETQEEVHSRIRKHARIQSGIDLKDRNATLCNELLTAVEETITRYHALKKEHALHLKHHDELRRSGVMYKKMVGQLLADVDTHESKSEDIRRHMRKRNESVKKMYDQVLVSKAEVIEQLHERIRDVDSGLEASRQKLDKIKTVMRAVESESGARPPADEYHPLLADEEAIPTLYNLVPKALKVPPQAQLPSATALAKFLDSVQGPEIKVSKPSESKPLKPNPAQSPEVEEQMYPLDFEPPEPGSGGERELSVDVHALTPRGQLSAAAAAAERVTTPTFLRWQALQGSTMIEPENDEQVRGNAALESTGETGSDDDPERAYGVNLDGQPKYAVPRGVAEIASDDEENQDEEVFDDVDQSPEKAQPQSATPTQNQDQIAITSQLETQLPGELHDSIHIEIRSASHDVDTTFSKPLTPRNQDPAHLQALP</sequence>
<evidence type="ECO:0000313" key="2">
    <source>
        <dbReference type="EMBL" id="CAE0818509.1"/>
    </source>
</evidence>
<feature type="compositionally biased region" description="Polar residues" evidence="1">
    <location>
        <begin position="412"/>
        <end position="433"/>
    </location>
</feature>
<gene>
    <name evidence="2" type="ORF">EGYM00163_LOCUS29677</name>
</gene>
<organism evidence="2">
    <name type="scientific">Eutreptiella gymnastica</name>
    <dbReference type="NCBI Taxonomy" id="73025"/>
    <lineage>
        <taxon>Eukaryota</taxon>
        <taxon>Discoba</taxon>
        <taxon>Euglenozoa</taxon>
        <taxon>Euglenida</taxon>
        <taxon>Spirocuta</taxon>
        <taxon>Euglenophyceae</taxon>
        <taxon>Eutreptiales</taxon>
        <taxon>Eutreptiaceae</taxon>
        <taxon>Eutreptiella</taxon>
    </lineage>
</organism>
<accession>A0A7S4FXI9</accession>
<protein>
    <submittedName>
        <fullName evidence="2">Uncharacterized protein</fullName>
    </submittedName>
</protein>
<evidence type="ECO:0000256" key="1">
    <source>
        <dbReference type="SAM" id="MobiDB-lite"/>
    </source>
</evidence>
<dbReference type="EMBL" id="HBJA01085213">
    <property type="protein sequence ID" value="CAE0818509.1"/>
    <property type="molecule type" value="Transcribed_RNA"/>
</dbReference>
<feature type="compositionally biased region" description="Basic and acidic residues" evidence="1">
    <location>
        <begin position="257"/>
        <end position="266"/>
    </location>
</feature>
<proteinExistence type="predicted"/>
<feature type="compositionally biased region" description="Polar residues" evidence="1">
    <location>
        <begin position="456"/>
        <end position="466"/>
    </location>
</feature>
<feature type="compositionally biased region" description="Acidic residues" evidence="1">
    <location>
        <begin position="389"/>
        <end position="406"/>
    </location>
</feature>